<keyword evidence="1" id="KW-0472">Membrane</keyword>
<dbReference type="EMBL" id="KV460216">
    <property type="protein sequence ID" value="OBT98463.1"/>
    <property type="molecule type" value="Genomic_DNA"/>
</dbReference>
<reference evidence="3 4" key="1">
    <citation type="submission" date="2016-03" db="EMBL/GenBank/DDBJ databases">
        <title>Comparative genomics of Pseudogymnoascus destructans, the fungus causing white-nose syndrome of bats.</title>
        <authorList>
            <person name="Palmer J.M."/>
            <person name="Drees K.P."/>
            <person name="Foster J.T."/>
            <person name="Lindner D.L."/>
        </authorList>
    </citation>
    <scope>NUCLEOTIDE SEQUENCE [LARGE SCALE GENOMIC DNA]</scope>
    <source>
        <strain evidence="3 4">UAMH 10579</strain>
    </source>
</reference>
<accession>A0A1B8GRL0</accession>
<evidence type="ECO:0000256" key="2">
    <source>
        <dbReference type="SAM" id="SignalP"/>
    </source>
</evidence>
<evidence type="ECO:0000313" key="3">
    <source>
        <dbReference type="EMBL" id="OBT98463.1"/>
    </source>
</evidence>
<sequence>MHCRHLPALIPRLLLLLLSAAGPSTAADDQKCYGVNGSLQSSDIKPCQADLPAGSHVACCNLTKDPPDICIGGGLCYSQDGNTIAQLLVAYGCTDPTGKDVACQTYCKNTGALTYNLHSCEDANWCCSPDGDKCCSLPHITLNPRDVLPIAKAITRTVLGGGATTTLTGSAVVVTETETKTVKLDAAGQTTAVSETKSGTTAEECPKDNTAVVGASVGAVLGAALVASLIALGMVLRRQRRPGGVGVVGGDGKGKFYPAGTVPAEMDSRYVVELDSRAKHELAGQH</sequence>
<feature type="transmembrane region" description="Helical" evidence="1">
    <location>
        <begin position="211"/>
        <end position="236"/>
    </location>
</feature>
<evidence type="ECO:0008006" key="5">
    <source>
        <dbReference type="Google" id="ProtNLM"/>
    </source>
</evidence>
<keyword evidence="4" id="KW-1185">Reference proteome</keyword>
<dbReference type="AlphaFoldDB" id="A0A1B8GRL0"/>
<keyword evidence="1" id="KW-0812">Transmembrane</keyword>
<name>A0A1B8GRL0_9PEZI</name>
<feature type="signal peptide" evidence="2">
    <location>
        <begin position="1"/>
        <end position="26"/>
    </location>
</feature>
<proteinExistence type="predicted"/>
<dbReference type="RefSeq" id="XP_018132196.1">
    <property type="nucleotide sequence ID" value="XM_018273058.2"/>
</dbReference>
<reference evidence="4" key="2">
    <citation type="journal article" date="2018" name="Nat. Commun.">
        <title>Extreme sensitivity to ultraviolet light in the fungal pathogen causing white-nose syndrome of bats.</title>
        <authorList>
            <person name="Palmer J.M."/>
            <person name="Drees K.P."/>
            <person name="Foster J.T."/>
            <person name="Lindner D.L."/>
        </authorList>
    </citation>
    <scope>NUCLEOTIDE SEQUENCE [LARGE SCALE GENOMIC DNA]</scope>
    <source>
        <strain evidence="4">UAMH 10579</strain>
    </source>
</reference>
<keyword evidence="1" id="KW-1133">Transmembrane helix</keyword>
<protein>
    <recommendedName>
        <fullName evidence="5">Mid2 domain-containing protein</fullName>
    </recommendedName>
</protein>
<keyword evidence="2" id="KW-0732">Signal</keyword>
<gene>
    <name evidence="3" type="ORF">VE01_03571</name>
</gene>
<dbReference type="GeneID" id="28836957"/>
<dbReference type="Proteomes" id="UP000091956">
    <property type="component" value="Unassembled WGS sequence"/>
</dbReference>
<feature type="chain" id="PRO_5008608909" description="Mid2 domain-containing protein" evidence="2">
    <location>
        <begin position="27"/>
        <end position="286"/>
    </location>
</feature>
<evidence type="ECO:0000256" key="1">
    <source>
        <dbReference type="SAM" id="Phobius"/>
    </source>
</evidence>
<evidence type="ECO:0000313" key="4">
    <source>
        <dbReference type="Proteomes" id="UP000091956"/>
    </source>
</evidence>
<dbReference type="STRING" id="342668.A0A1B8GRL0"/>
<dbReference type="OrthoDB" id="3438986at2759"/>
<organism evidence="3 4">
    <name type="scientific">Pseudogymnoascus verrucosus</name>
    <dbReference type="NCBI Taxonomy" id="342668"/>
    <lineage>
        <taxon>Eukaryota</taxon>
        <taxon>Fungi</taxon>
        <taxon>Dikarya</taxon>
        <taxon>Ascomycota</taxon>
        <taxon>Pezizomycotina</taxon>
        <taxon>Leotiomycetes</taxon>
        <taxon>Thelebolales</taxon>
        <taxon>Thelebolaceae</taxon>
        <taxon>Pseudogymnoascus</taxon>
    </lineage>
</organism>